<keyword evidence="3" id="KW-0813">Transport</keyword>
<feature type="transmembrane region" description="Helical" evidence="12">
    <location>
        <begin position="317"/>
        <end position="337"/>
    </location>
</feature>
<dbReference type="InterPro" id="IPR045861">
    <property type="entry name" value="CorA_cytoplasmic_dom"/>
</dbReference>
<evidence type="ECO:0000313" key="13">
    <source>
        <dbReference type="EMBL" id="EFG05968.1"/>
    </source>
</evidence>
<dbReference type="Proteomes" id="UP000002357">
    <property type="component" value="Chromosome"/>
</dbReference>
<reference evidence="13 14" key="1">
    <citation type="journal article" date="2010" name="Genome Biol. Evol.">
        <title>The sequence of a 1.8-mb bacterial linear plasmid reveals a rich evolutionary reservoir of secondary metabolic pathways.</title>
        <authorList>
            <person name="Medema M.H."/>
            <person name="Trefzer A."/>
            <person name="Kovalchuk A."/>
            <person name="van den Berg M."/>
            <person name="Mueller U."/>
            <person name="Heijne W."/>
            <person name="Wu L."/>
            <person name="Alam M.T."/>
            <person name="Ronning C.M."/>
            <person name="Nierman W.C."/>
            <person name="Bovenberg R.A.L."/>
            <person name="Breitling R."/>
            <person name="Takano E."/>
        </authorList>
    </citation>
    <scope>NUCLEOTIDE SEQUENCE [LARGE SCALE GENOMIC DNA]</scope>
    <source>
        <strain evidence="14">ATCC 27064 / DSM 738 / JCM 4710 / NBRC 13307 / NCIMB 12785 / NRRL 3585 / VKM Ac-602</strain>
    </source>
</reference>
<keyword evidence="8" id="KW-0406">Ion transport</keyword>
<dbReference type="InterPro" id="IPR045863">
    <property type="entry name" value="CorA_TM1_TM2"/>
</dbReference>
<evidence type="ECO:0000256" key="12">
    <source>
        <dbReference type="SAM" id="Phobius"/>
    </source>
</evidence>
<accession>E2PWD5</accession>
<comment type="subcellular location">
    <subcellularLocation>
        <location evidence="1">Cell membrane</location>
        <topology evidence="1">Multi-pass membrane protein</topology>
    </subcellularLocation>
</comment>
<dbReference type="Pfam" id="PF01544">
    <property type="entry name" value="CorA"/>
    <property type="match status" value="1"/>
</dbReference>
<dbReference type="FunFam" id="1.20.58.340:FF:000004">
    <property type="entry name" value="Magnesium transport protein CorA"/>
    <property type="match status" value="1"/>
</dbReference>
<dbReference type="GO" id="GO:0000287">
    <property type="term" value="F:magnesium ion binding"/>
    <property type="evidence" value="ECO:0007669"/>
    <property type="project" value="TreeGrafter"/>
</dbReference>
<comment type="function">
    <text evidence="11">Mediates influx of magnesium ions. Alternates between open and closed states. Activated by low cytoplasmic Mg(2+) levels. Inactive when cytoplasmic Mg(2+) levels are high.</text>
</comment>
<keyword evidence="5 12" id="KW-0812">Transmembrane</keyword>
<dbReference type="AlphaFoldDB" id="E2PWD5"/>
<keyword evidence="4" id="KW-1003">Cell membrane</keyword>
<dbReference type="STRING" id="1901.BB341_23510"/>
<evidence type="ECO:0000256" key="8">
    <source>
        <dbReference type="ARBA" id="ARBA00023065"/>
    </source>
</evidence>
<dbReference type="EMBL" id="CM000913">
    <property type="protein sequence ID" value="EFG05968.1"/>
    <property type="molecule type" value="Genomic_DNA"/>
</dbReference>
<protein>
    <submittedName>
        <fullName evidence="13">Putative ion transport protein</fullName>
    </submittedName>
</protein>
<comment type="similarity">
    <text evidence="2">Belongs to the CorA metal ion transporter (MIT) (TC 1.A.35) family.</text>
</comment>
<evidence type="ECO:0000256" key="6">
    <source>
        <dbReference type="ARBA" id="ARBA00022842"/>
    </source>
</evidence>
<dbReference type="GO" id="GO:0050897">
    <property type="term" value="F:cobalt ion binding"/>
    <property type="evidence" value="ECO:0007669"/>
    <property type="project" value="TreeGrafter"/>
</dbReference>
<dbReference type="SUPFAM" id="SSF144083">
    <property type="entry name" value="Magnesium transport protein CorA, transmembrane region"/>
    <property type="match status" value="1"/>
</dbReference>
<dbReference type="CDD" id="cd12830">
    <property type="entry name" value="MtCorA-like"/>
    <property type="match status" value="1"/>
</dbReference>
<gene>
    <name evidence="13" type="ORF">SCLAV_0891</name>
</gene>
<dbReference type="PANTHER" id="PTHR46494:SF1">
    <property type="entry name" value="CORA FAMILY METAL ION TRANSPORTER (EUROFUNG)"/>
    <property type="match status" value="1"/>
</dbReference>
<evidence type="ECO:0000256" key="3">
    <source>
        <dbReference type="ARBA" id="ARBA00022448"/>
    </source>
</evidence>
<dbReference type="SUPFAM" id="SSF143865">
    <property type="entry name" value="CorA soluble domain-like"/>
    <property type="match status" value="1"/>
</dbReference>
<dbReference type="Gene3D" id="3.30.460.20">
    <property type="entry name" value="CorA soluble domain-like"/>
    <property type="match status" value="1"/>
</dbReference>
<keyword evidence="9 12" id="KW-0472">Membrane</keyword>
<dbReference type="eggNOG" id="COG0598">
    <property type="taxonomic scope" value="Bacteria"/>
</dbReference>
<comment type="catalytic activity">
    <reaction evidence="10">
        <text>Mg(2+)(in) = Mg(2+)(out)</text>
        <dbReference type="Rhea" id="RHEA:29827"/>
        <dbReference type="ChEBI" id="CHEBI:18420"/>
    </reaction>
</comment>
<dbReference type="GO" id="GO:0005886">
    <property type="term" value="C:plasma membrane"/>
    <property type="evidence" value="ECO:0007669"/>
    <property type="project" value="UniProtKB-SubCell"/>
</dbReference>
<evidence type="ECO:0000256" key="10">
    <source>
        <dbReference type="ARBA" id="ARBA00034269"/>
    </source>
</evidence>
<evidence type="ECO:0000256" key="11">
    <source>
        <dbReference type="ARBA" id="ARBA00045497"/>
    </source>
</evidence>
<evidence type="ECO:0000256" key="2">
    <source>
        <dbReference type="ARBA" id="ARBA00009765"/>
    </source>
</evidence>
<evidence type="ECO:0000256" key="9">
    <source>
        <dbReference type="ARBA" id="ARBA00023136"/>
    </source>
</evidence>
<evidence type="ECO:0000256" key="4">
    <source>
        <dbReference type="ARBA" id="ARBA00022475"/>
    </source>
</evidence>
<dbReference type="PANTHER" id="PTHR46494">
    <property type="entry name" value="CORA FAMILY METAL ION TRANSPORTER (EUROFUNG)"/>
    <property type="match status" value="1"/>
</dbReference>
<organism evidence="13 14">
    <name type="scientific">Streptomyces clavuligerus</name>
    <dbReference type="NCBI Taxonomy" id="1901"/>
    <lineage>
        <taxon>Bacteria</taxon>
        <taxon>Bacillati</taxon>
        <taxon>Actinomycetota</taxon>
        <taxon>Actinomycetes</taxon>
        <taxon>Kitasatosporales</taxon>
        <taxon>Streptomycetaceae</taxon>
        <taxon>Streptomyces</taxon>
    </lineage>
</organism>
<dbReference type="Gene3D" id="1.20.58.340">
    <property type="entry name" value="Magnesium transport protein CorA, transmembrane region"/>
    <property type="match status" value="2"/>
</dbReference>
<evidence type="ECO:0000313" key="14">
    <source>
        <dbReference type="Proteomes" id="UP000002357"/>
    </source>
</evidence>
<sequence length="343" mass="37618">MRGPAGGGRIRPVIVDCAMYRAGRRTGVPDDLSDALAVCRGRGDTFLWIGTHEPTEDEFALVTSEFGLHRLAVEDALRAHQRPKLEVYDGSLFVVLKPVVYEPEGDTVTSGELMLFIGDSFVVTVRHGEGAPLAAVRRRLEADPGVLRHGPAAVLYAVCDAVVDHYIEVAGELQEDLEELEESVFAPADGGSGRAARRTAARIYGFKRQVLEFRRAAGPLAEPMARLAGAAVPFVPERARLFFRDVGDHLTRVNEQVDGLDRLLSDILAAHLAQQGVQQNDDMRKISAWAAMAAVPTMVAGIYGMNFRYMPELDWVGGYPAVLVLMVGVVYGLHRLFKRRGWL</sequence>
<keyword evidence="7 12" id="KW-1133">Transmembrane helix</keyword>
<dbReference type="GO" id="GO:0015087">
    <property type="term" value="F:cobalt ion transmembrane transporter activity"/>
    <property type="evidence" value="ECO:0007669"/>
    <property type="project" value="TreeGrafter"/>
</dbReference>
<evidence type="ECO:0000256" key="1">
    <source>
        <dbReference type="ARBA" id="ARBA00004651"/>
    </source>
</evidence>
<feature type="transmembrane region" description="Helical" evidence="12">
    <location>
        <begin position="286"/>
        <end position="305"/>
    </location>
</feature>
<keyword evidence="6" id="KW-0460">Magnesium</keyword>
<dbReference type="InterPro" id="IPR002523">
    <property type="entry name" value="MgTranspt_CorA/ZnTranspt_ZntB"/>
</dbReference>
<evidence type="ECO:0000256" key="5">
    <source>
        <dbReference type="ARBA" id="ARBA00022692"/>
    </source>
</evidence>
<evidence type="ECO:0000256" key="7">
    <source>
        <dbReference type="ARBA" id="ARBA00022989"/>
    </source>
</evidence>
<proteinExistence type="inferred from homology"/>
<name>E2PWD5_STRCL</name>
<dbReference type="GO" id="GO:0015095">
    <property type="term" value="F:magnesium ion transmembrane transporter activity"/>
    <property type="evidence" value="ECO:0007669"/>
    <property type="project" value="TreeGrafter"/>
</dbReference>
<keyword evidence="14" id="KW-1185">Reference proteome</keyword>